<keyword evidence="7" id="KW-1185">Reference proteome</keyword>
<protein>
    <submittedName>
        <fullName evidence="6">Energy-coupling factor transporter transmembrane component T</fullName>
    </submittedName>
</protein>
<feature type="transmembrane region" description="Helical" evidence="5">
    <location>
        <begin position="31"/>
        <end position="47"/>
    </location>
</feature>
<dbReference type="PANTHER" id="PTHR33514">
    <property type="entry name" value="PROTEIN ABCI12, CHLOROPLASTIC"/>
    <property type="match status" value="1"/>
</dbReference>
<sequence>MKMGLQSFHPFVSFFYYIVCMVSVMVSRHPFFLVTGLMLIILLNVLQDGGRGLARWWVGWAFIAIFFLLVTPLTNHRGTHILFYFQDNPIMLEAVMQGLIMALSLVCLMALFSSYNLVVTPDRFLFLFARILPQWALLTLLTMRFVPLLRRRIGEIELVQESKGMTIKSGPLKNRLRHGLLFVQILLTWSLEEAIQTADSMKARGYGLGKRSRYTPYRMRWRDYVALVYLGGLGSLTLFGVWLGDNVLTLNPVLEPIVLQSREWFYWAVFVCLIGFSIAIEGRELWKWRYWKRNN</sequence>
<evidence type="ECO:0000256" key="1">
    <source>
        <dbReference type="ARBA" id="ARBA00004141"/>
    </source>
</evidence>
<feature type="transmembrane region" description="Helical" evidence="5">
    <location>
        <begin position="264"/>
        <end position="282"/>
    </location>
</feature>
<dbReference type="RefSeq" id="WP_376844246.1">
    <property type="nucleotide sequence ID" value="NZ_JBHSFW010000001.1"/>
</dbReference>
<dbReference type="EMBL" id="JBHSFW010000001">
    <property type="protein sequence ID" value="MFC4617187.1"/>
    <property type="molecule type" value="Genomic_DNA"/>
</dbReference>
<keyword evidence="2 5" id="KW-0812">Transmembrane</keyword>
<evidence type="ECO:0000256" key="2">
    <source>
        <dbReference type="ARBA" id="ARBA00022692"/>
    </source>
</evidence>
<organism evidence="6 7">
    <name type="scientific">Camelliibacillus cellulosilyticus</name>
    <dbReference type="NCBI Taxonomy" id="2174486"/>
    <lineage>
        <taxon>Bacteria</taxon>
        <taxon>Bacillati</taxon>
        <taxon>Bacillota</taxon>
        <taxon>Bacilli</taxon>
        <taxon>Bacillales</taxon>
        <taxon>Sporolactobacillaceae</taxon>
        <taxon>Camelliibacillus</taxon>
    </lineage>
</organism>
<dbReference type="InterPro" id="IPR003339">
    <property type="entry name" value="ABC/ECF_trnsptr_transmembrane"/>
</dbReference>
<comment type="subcellular location">
    <subcellularLocation>
        <location evidence="1">Membrane</location>
        <topology evidence="1">Multi-pass membrane protein</topology>
    </subcellularLocation>
</comment>
<gene>
    <name evidence="6" type="ORF">ACFO4N_00430</name>
</gene>
<evidence type="ECO:0000313" key="6">
    <source>
        <dbReference type="EMBL" id="MFC4617187.1"/>
    </source>
</evidence>
<name>A0ABV9GJD4_9BACL</name>
<feature type="transmembrane region" description="Helical" evidence="5">
    <location>
        <begin position="6"/>
        <end position="24"/>
    </location>
</feature>
<reference evidence="7" key="1">
    <citation type="journal article" date="2019" name="Int. J. Syst. Evol. Microbiol.">
        <title>The Global Catalogue of Microorganisms (GCM) 10K type strain sequencing project: providing services to taxonomists for standard genome sequencing and annotation.</title>
        <authorList>
            <consortium name="The Broad Institute Genomics Platform"/>
            <consortium name="The Broad Institute Genome Sequencing Center for Infectious Disease"/>
            <person name="Wu L."/>
            <person name="Ma J."/>
        </authorList>
    </citation>
    <scope>NUCLEOTIDE SEQUENCE [LARGE SCALE GENOMIC DNA]</scope>
    <source>
        <strain evidence="7">CGMCC 1.16306</strain>
    </source>
</reference>
<keyword evidence="4 5" id="KW-0472">Membrane</keyword>
<proteinExistence type="predicted"/>
<feature type="transmembrane region" description="Helical" evidence="5">
    <location>
        <begin position="224"/>
        <end position="244"/>
    </location>
</feature>
<keyword evidence="3 5" id="KW-1133">Transmembrane helix</keyword>
<evidence type="ECO:0000256" key="3">
    <source>
        <dbReference type="ARBA" id="ARBA00022989"/>
    </source>
</evidence>
<feature type="transmembrane region" description="Helical" evidence="5">
    <location>
        <begin position="53"/>
        <end position="73"/>
    </location>
</feature>
<comment type="caution">
    <text evidence="6">The sequence shown here is derived from an EMBL/GenBank/DDBJ whole genome shotgun (WGS) entry which is preliminary data.</text>
</comment>
<evidence type="ECO:0000256" key="5">
    <source>
        <dbReference type="SAM" id="Phobius"/>
    </source>
</evidence>
<dbReference type="CDD" id="cd16914">
    <property type="entry name" value="EcfT"/>
    <property type="match status" value="1"/>
</dbReference>
<evidence type="ECO:0000256" key="4">
    <source>
        <dbReference type="ARBA" id="ARBA00023136"/>
    </source>
</evidence>
<dbReference type="Pfam" id="PF02361">
    <property type="entry name" value="CbiQ"/>
    <property type="match status" value="1"/>
</dbReference>
<evidence type="ECO:0000313" key="7">
    <source>
        <dbReference type="Proteomes" id="UP001596022"/>
    </source>
</evidence>
<dbReference type="PANTHER" id="PTHR33514:SF13">
    <property type="entry name" value="PROTEIN ABCI12, CHLOROPLASTIC"/>
    <property type="match status" value="1"/>
</dbReference>
<dbReference type="Proteomes" id="UP001596022">
    <property type="component" value="Unassembled WGS sequence"/>
</dbReference>
<feature type="transmembrane region" description="Helical" evidence="5">
    <location>
        <begin position="94"/>
        <end position="112"/>
    </location>
</feature>
<accession>A0ABV9GJD4</accession>